<proteinExistence type="predicted"/>
<evidence type="ECO:0000313" key="2">
    <source>
        <dbReference type="Proteomes" id="UP000187209"/>
    </source>
</evidence>
<comment type="caution">
    <text evidence="1">The sequence shown here is derived from an EMBL/GenBank/DDBJ whole genome shotgun (WGS) entry which is preliminary data.</text>
</comment>
<accession>A0A1R2B6X1</accession>
<dbReference type="EMBL" id="MPUH01000904">
    <property type="protein sequence ID" value="OMJ72405.1"/>
    <property type="molecule type" value="Genomic_DNA"/>
</dbReference>
<protein>
    <submittedName>
        <fullName evidence="1">Uncharacterized protein</fullName>
    </submittedName>
</protein>
<dbReference type="AlphaFoldDB" id="A0A1R2B6X1"/>
<organism evidence="1 2">
    <name type="scientific">Stentor coeruleus</name>
    <dbReference type="NCBI Taxonomy" id="5963"/>
    <lineage>
        <taxon>Eukaryota</taxon>
        <taxon>Sar</taxon>
        <taxon>Alveolata</taxon>
        <taxon>Ciliophora</taxon>
        <taxon>Postciliodesmatophora</taxon>
        <taxon>Heterotrichea</taxon>
        <taxon>Heterotrichida</taxon>
        <taxon>Stentoridae</taxon>
        <taxon>Stentor</taxon>
    </lineage>
</organism>
<sequence>MDNQSLLTRINSVAETLDPTIFSELVSTIQEQIKSERQKQEIKEIIDEVVIALIRITYELEDEKIEGDFYKLLEDLVVSGFDIGKVLIKEIKCVSNSEQQTKVITMMEIILKASSWIRKVSLTQKFDPVVQELISQNMPIRIREMLRHLHEQMKPYLKTKERPSSRPISLTLHADKAFIIQEWLKDPEVIKSQDPVTIQGISMLEFLSREVNFEILLDYILFSHEHGPRVLAAIPQIYPYFKKFKKFNPEKKISECVLSALSSNTAEFTALQSISLIKSLMQSQYSNIIGYFINVSTVLVLLRNLQYPEVRSFFFVYMISNKAFSKEMKMAIKNTIFPELYKRFAGILIECDTKDCLPVLEVLSILIPEILSTENVPKADNFEAGDPLKLRFYRKTIVTAEGHTLMNSLFNCAFKVFWCSTNEKYVQEGQIIIADLINLLIKSSDFYKPLKNILTKLIDDNFLNSIQANILHYSLNNDISSFKLPCMLITRPVGTHMIQLARVFTNAINFKTELVKKVSTNCWSTIFLWFFVFKSNGMLQNLISASFSLLFEHGEEKRLKEILIDKKFLPRIIETLLLKPDPEERDFTFFSKKLGRKLSEYVDSRKTKFTKEVQNSHGWKTLFPPIQESIAKSRPVTRSNKKGHTFILGLDPLEKAQPKAPVKNEHEIEHLATQLDLIYKVT</sequence>
<dbReference type="Proteomes" id="UP000187209">
    <property type="component" value="Unassembled WGS sequence"/>
</dbReference>
<gene>
    <name evidence="1" type="ORF">SteCoe_29168</name>
</gene>
<evidence type="ECO:0000313" key="1">
    <source>
        <dbReference type="EMBL" id="OMJ72405.1"/>
    </source>
</evidence>
<keyword evidence="2" id="KW-1185">Reference proteome</keyword>
<reference evidence="1 2" key="1">
    <citation type="submission" date="2016-11" db="EMBL/GenBank/DDBJ databases">
        <title>The macronuclear genome of Stentor coeruleus: a giant cell with tiny introns.</title>
        <authorList>
            <person name="Slabodnick M."/>
            <person name="Ruby J.G."/>
            <person name="Reiff S.B."/>
            <person name="Swart E.C."/>
            <person name="Gosai S."/>
            <person name="Prabakaran S."/>
            <person name="Witkowska E."/>
            <person name="Larue G.E."/>
            <person name="Fisher S."/>
            <person name="Freeman R.M."/>
            <person name="Gunawardena J."/>
            <person name="Chu W."/>
            <person name="Stover N.A."/>
            <person name="Gregory B.D."/>
            <person name="Nowacki M."/>
            <person name="Derisi J."/>
            <person name="Roy S.W."/>
            <person name="Marshall W.F."/>
            <person name="Sood P."/>
        </authorList>
    </citation>
    <scope>NUCLEOTIDE SEQUENCE [LARGE SCALE GENOMIC DNA]</scope>
    <source>
        <strain evidence="1">WM001</strain>
    </source>
</reference>
<name>A0A1R2B6X1_9CILI</name>